<dbReference type="GO" id="GO:0005737">
    <property type="term" value="C:cytoplasm"/>
    <property type="evidence" value="ECO:0007669"/>
    <property type="project" value="TreeGrafter"/>
</dbReference>
<dbReference type="InterPro" id="IPR008207">
    <property type="entry name" value="Sig_transdc_His_kin_Hpt_dom"/>
</dbReference>
<evidence type="ECO:0000313" key="4">
    <source>
        <dbReference type="Proteomes" id="UP000326289"/>
    </source>
</evidence>
<dbReference type="EMBL" id="ML732779">
    <property type="protein sequence ID" value="KAB8275975.1"/>
    <property type="molecule type" value="Genomic_DNA"/>
</dbReference>
<organism evidence="3 4">
    <name type="scientific">Aspergillus minisclerotigenes</name>
    <dbReference type="NCBI Taxonomy" id="656917"/>
    <lineage>
        <taxon>Eukaryota</taxon>
        <taxon>Fungi</taxon>
        <taxon>Dikarya</taxon>
        <taxon>Ascomycota</taxon>
        <taxon>Pezizomycotina</taxon>
        <taxon>Eurotiomycetes</taxon>
        <taxon>Eurotiomycetidae</taxon>
        <taxon>Eurotiales</taxon>
        <taxon>Aspergillaceae</taxon>
        <taxon>Aspergillus</taxon>
        <taxon>Aspergillus subgen. Circumdati</taxon>
    </lineage>
</organism>
<protein>
    <submittedName>
        <fullName evidence="3">Histidine-phosphotransfer domain, HPT domain-containing protein</fullName>
    </submittedName>
</protein>
<sequence>MPFDTLALPEDAGRILNKLFVNSMVDKDTFSRFLELDKPNEHDFSASIVFDFLDLAEDSFYQMDKALEHKVLIQLAWLGDWLKGSSARLGVIKVRDGCEKIEKYGTGIDEDGTTRLGSDICLERISENLKIVKGDYKDVKTSLKEFYSRFGL</sequence>
<dbReference type="SUPFAM" id="SSF47226">
    <property type="entry name" value="Histidine-containing phosphotransfer domain, HPT domain"/>
    <property type="match status" value="1"/>
</dbReference>
<feature type="domain" description="HPt" evidence="2">
    <location>
        <begin position="41"/>
        <end position="146"/>
    </location>
</feature>
<dbReference type="PANTHER" id="PTHR28242:SF52">
    <property type="entry name" value="PHOSPHORELAY INTERMEDIATE PROTEIN YPD1"/>
    <property type="match status" value="1"/>
</dbReference>
<dbReference type="GO" id="GO:0000160">
    <property type="term" value="P:phosphorelay signal transduction system"/>
    <property type="evidence" value="ECO:0007669"/>
    <property type="project" value="InterPro"/>
</dbReference>
<keyword evidence="4" id="KW-1185">Reference proteome</keyword>
<name>A0A5N6JB01_9EURO</name>
<dbReference type="GO" id="GO:0009927">
    <property type="term" value="F:histidine phosphotransfer kinase activity"/>
    <property type="evidence" value="ECO:0007669"/>
    <property type="project" value="InterPro"/>
</dbReference>
<dbReference type="PANTHER" id="PTHR28242">
    <property type="entry name" value="PHOSPHORELAY INTERMEDIATE PROTEIN YPD1"/>
    <property type="match status" value="1"/>
</dbReference>
<dbReference type="GO" id="GO:0005634">
    <property type="term" value="C:nucleus"/>
    <property type="evidence" value="ECO:0007669"/>
    <property type="project" value="TreeGrafter"/>
</dbReference>
<comment type="caution">
    <text evidence="1">Lacks conserved residue(s) required for the propagation of feature annotation.</text>
</comment>
<dbReference type="InterPro" id="IPR045871">
    <property type="entry name" value="AHP1-5/YPD1"/>
</dbReference>
<dbReference type="InterPro" id="IPR036641">
    <property type="entry name" value="HPT_dom_sf"/>
</dbReference>
<evidence type="ECO:0000259" key="2">
    <source>
        <dbReference type="PROSITE" id="PS50894"/>
    </source>
</evidence>
<dbReference type="GO" id="GO:0043424">
    <property type="term" value="F:protein histidine kinase binding"/>
    <property type="evidence" value="ECO:0007669"/>
    <property type="project" value="InterPro"/>
</dbReference>
<gene>
    <name evidence="3" type="ORF">BDV30DRAFT_236218</name>
</gene>
<dbReference type="Gene3D" id="1.20.120.160">
    <property type="entry name" value="HPT domain"/>
    <property type="match status" value="1"/>
</dbReference>
<reference evidence="3 4" key="1">
    <citation type="submission" date="2019-04" db="EMBL/GenBank/DDBJ databases">
        <title>Fungal friends and foes A comparative genomics study of 23 Aspergillus species from section Flavi.</title>
        <authorList>
            <consortium name="DOE Joint Genome Institute"/>
            <person name="Kjaerbolling I."/>
            <person name="Vesth T.C."/>
            <person name="Frisvad J.C."/>
            <person name="Nybo J.L."/>
            <person name="Theobald S."/>
            <person name="Kildgaard S."/>
            <person name="Petersen T.I."/>
            <person name="Kuo A."/>
            <person name="Sato A."/>
            <person name="Lyhne E.K."/>
            <person name="Kogle M.E."/>
            <person name="Wiebenga A."/>
            <person name="Kun R.S."/>
            <person name="Lubbers R.J."/>
            <person name="Makela M.R."/>
            <person name="Barry K."/>
            <person name="Chovatia M."/>
            <person name="Clum A."/>
            <person name="Daum C."/>
            <person name="Haridas S."/>
            <person name="He G."/>
            <person name="LaButti K."/>
            <person name="Lipzen A."/>
            <person name="Mondo S."/>
            <person name="Pangilinan J."/>
            <person name="Riley R."/>
            <person name="Salamov A."/>
            <person name="Simmons B.A."/>
            <person name="Magnuson J.K."/>
            <person name="Henrissat B."/>
            <person name="Mortensen U.H."/>
            <person name="Larsen T.O."/>
            <person name="De vries R.P."/>
            <person name="Grigoriev I.V."/>
            <person name="Machida M."/>
            <person name="Baker S.E."/>
            <person name="Andersen M.R."/>
        </authorList>
    </citation>
    <scope>NUCLEOTIDE SEQUENCE [LARGE SCALE GENOMIC DNA]</scope>
    <source>
        <strain evidence="3 4">CBS 117635</strain>
    </source>
</reference>
<proteinExistence type="predicted"/>
<dbReference type="PROSITE" id="PS50894">
    <property type="entry name" value="HPT"/>
    <property type="match status" value="1"/>
</dbReference>
<evidence type="ECO:0000256" key="1">
    <source>
        <dbReference type="PROSITE-ProRule" id="PRU00110"/>
    </source>
</evidence>
<evidence type="ECO:0000313" key="3">
    <source>
        <dbReference type="EMBL" id="KAB8275975.1"/>
    </source>
</evidence>
<dbReference type="Proteomes" id="UP000326289">
    <property type="component" value="Unassembled WGS sequence"/>
</dbReference>
<accession>A0A5N6JB01</accession>
<dbReference type="AlphaFoldDB" id="A0A5N6JB01"/>